<dbReference type="RefSeq" id="WP_184521765.1">
    <property type="nucleotide sequence ID" value="NZ_JACIJD010000043.1"/>
</dbReference>
<dbReference type="Proteomes" id="UP000580654">
    <property type="component" value="Unassembled WGS sequence"/>
</dbReference>
<keyword evidence="3" id="KW-1185">Reference proteome</keyword>
<evidence type="ECO:0000313" key="3">
    <source>
        <dbReference type="Proteomes" id="UP000580654"/>
    </source>
</evidence>
<evidence type="ECO:0000256" key="1">
    <source>
        <dbReference type="SAM" id="MobiDB-lite"/>
    </source>
</evidence>
<feature type="region of interest" description="Disordered" evidence="1">
    <location>
        <begin position="106"/>
        <end position="128"/>
    </location>
</feature>
<dbReference type="AlphaFoldDB" id="A0A840Y931"/>
<proteinExistence type="predicted"/>
<sequence length="128" mass="13470">MVRWVSIVGALGPGDFDRLQRRVTALLSRANALAFPNRRASVTLYTARHLAAAAAKCVFDQAGVAALLGHRSTATAGAHYGRRSRAQFAPPTARPDPALAARIAELNSGRGNTTRPITSQRPGDATPG</sequence>
<reference evidence="2 3" key="1">
    <citation type="submission" date="2020-08" db="EMBL/GenBank/DDBJ databases">
        <title>Genomic Encyclopedia of Type Strains, Phase IV (KMG-IV): sequencing the most valuable type-strain genomes for metagenomic binning, comparative biology and taxonomic classification.</title>
        <authorList>
            <person name="Goeker M."/>
        </authorList>
    </citation>
    <scope>NUCLEOTIDE SEQUENCE [LARGE SCALE GENOMIC DNA]</scope>
    <source>
        <strain evidence="2 3">DSM 25622</strain>
    </source>
</reference>
<gene>
    <name evidence="2" type="ORF">FHS87_004511</name>
</gene>
<protein>
    <submittedName>
        <fullName evidence="2">Integrase</fullName>
    </submittedName>
</protein>
<feature type="compositionally biased region" description="Polar residues" evidence="1">
    <location>
        <begin position="109"/>
        <end position="121"/>
    </location>
</feature>
<evidence type="ECO:0000313" key="2">
    <source>
        <dbReference type="EMBL" id="MBB5696440.1"/>
    </source>
</evidence>
<accession>A0A840Y931</accession>
<name>A0A840Y931_9PROT</name>
<organism evidence="2 3">
    <name type="scientific">Muricoccus pecuniae</name>
    <dbReference type="NCBI Taxonomy" id="693023"/>
    <lineage>
        <taxon>Bacteria</taxon>
        <taxon>Pseudomonadati</taxon>
        <taxon>Pseudomonadota</taxon>
        <taxon>Alphaproteobacteria</taxon>
        <taxon>Acetobacterales</taxon>
        <taxon>Roseomonadaceae</taxon>
        <taxon>Muricoccus</taxon>
    </lineage>
</organism>
<comment type="caution">
    <text evidence="2">The sequence shown here is derived from an EMBL/GenBank/DDBJ whole genome shotgun (WGS) entry which is preliminary data.</text>
</comment>
<dbReference type="EMBL" id="JACIJD010000043">
    <property type="protein sequence ID" value="MBB5696440.1"/>
    <property type="molecule type" value="Genomic_DNA"/>
</dbReference>